<name>G8NTX5_GRAMM</name>
<evidence type="ECO:0000313" key="2">
    <source>
        <dbReference type="EMBL" id="AEU37531.1"/>
    </source>
</evidence>
<dbReference type="HOGENOM" id="CLU_1088881_0_0_0"/>
<keyword evidence="3" id="KW-1185">Reference proteome</keyword>
<feature type="transmembrane region" description="Helical" evidence="1">
    <location>
        <begin position="93"/>
        <end position="112"/>
    </location>
</feature>
<dbReference type="EMBL" id="CP003130">
    <property type="protein sequence ID" value="AEU37531.1"/>
    <property type="molecule type" value="Genomic_DNA"/>
</dbReference>
<dbReference type="AlphaFoldDB" id="G8NTX5"/>
<keyword evidence="1" id="KW-1133">Transmembrane helix</keyword>
<feature type="transmembrane region" description="Helical" evidence="1">
    <location>
        <begin position="133"/>
        <end position="155"/>
    </location>
</feature>
<organism evidence="2 3">
    <name type="scientific">Granulicella mallensis (strain ATCC BAA-1857 / DSM 23137 / MP5ACTX8)</name>
    <dbReference type="NCBI Taxonomy" id="682795"/>
    <lineage>
        <taxon>Bacteria</taxon>
        <taxon>Pseudomonadati</taxon>
        <taxon>Acidobacteriota</taxon>
        <taxon>Terriglobia</taxon>
        <taxon>Terriglobales</taxon>
        <taxon>Acidobacteriaceae</taxon>
        <taxon>Granulicella</taxon>
    </lineage>
</organism>
<reference evidence="2 3" key="1">
    <citation type="submission" date="2011-11" db="EMBL/GenBank/DDBJ databases">
        <title>Complete sequence of Granulicella mallensis MP5ACTX8.</title>
        <authorList>
            <consortium name="US DOE Joint Genome Institute"/>
            <person name="Lucas S."/>
            <person name="Copeland A."/>
            <person name="Lapidus A."/>
            <person name="Cheng J.-F."/>
            <person name="Goodwin L."/>
            <person name="Pitluck S."/>
            <person name="Peters L."/>
            <person name="Lu M."/>
            <person name="Detter J.C."/>
            <person name="Han C."/>
            <person name="Tapia R."/>
            <person name="Land M."/>
            <person name="Hauser L."/>
            <person name="Kyrpides N."/>
            <person name="Ivanova N."/>
            <person name="Mikhailova N."/>
            <person name="Pagani I."/>
            <person name="Rawat S."/>
            <person name="Mannisto M."/>
            <person name="Haggblom M."/>
            <person name="Woyke T."/>
        </authorList>
    </citation>
    <scope>NUCLEOTIDE SEQUENCE [LARGE SCALE GENOMIC DNA]</scope>
    <source>
        <strain evidence="3">ATCC BAA-1857 / DSM 23137 / MP5ACTX8</strain>
    </source>
</reference>
<feature type="transmembrane region" description="Helical" evidence="1">
    <location>
        <begin position="6"/>
        <end position="24"/>
    </location>
</feature>
<dbReference type="OrthoDB" id="9920267at2"/>
<evidence type="ECO:0000313" key="3">
    <source>
        <dbReference type="Proteomes" id="UP000007113"/>
    </source>
</evidence>
<gene>
    <name evidence="2" type="ordered locus">AciX8_3230</name>
</gene>
<dbReference type="RefSeq" id="WP_014266405.1">
    <property type="nucleotide sequence ID" value="NC_016631.1"/>
</dbReference>
<keyword evidence="1" id="KW-0812">Transmembrane</keyword>
<sequence>MQTFFYLVLGMAILIVAALVPALTRQRQERRTRLQGAAGATRFDNARTHKADLPILLLLMLFFCGIGTIFFLWGWLDSVALRLLTTRAQQLRILYIAMRGASGVGVLGLAWFHARYAKVLGEAAWWKKLGNQVLLVFAVLTVICFVFDSAIRVVLVQTAQSPESIQATVSHVGTHRGKGTARDYADVKTNDGRWLSLESYRSLYALVTGYAIRVNGQCKVNTLTEGSSIVLHGRRSNFGFVLDSVTSSEPCNRAP</sequence>
<dbReference type="Proteomes" id="UP000007113">
    <property type="component" value="Chromosome"/>
</dbReference>
<evidence type="ECO:0000256" key="1">
    <source>
        <dbReference type="SAM" id="Phobius"/>
    </source>
</evidence>
<feature type="transmembrane region" description="Helical" evidence="1">
    <location>
        <begin position="53"/>
        <end position="73"/>
    </location>
</feature>
<proteinExistence type="predicted"/>
<accession>G8NTX5</accession>
<keyword evidence="1" id="KW-0472">Membrane</keyword>
<dbReference type="KEGG" id="gma:AciX8_3230"/>
<protein>
    <submittedName>
        <fullName evidence="2">Uncharacterized protein</fullName>
    </submittedName>
</protein>